<keyword evidence="2" id="KW-1185">Reference proteome</keyword>
<gene>
    <name evidence="1" type="ORF">BIV18_09735</name>
</gene>
<evidence type="ECO:0000313" key="2">
    <source>
        <dbReference type="Proteomes" id="UP000187166"/>
    </source>
</evidence>
<dbReference type="EMBL" id="MJIH01000008">
    <property type="protein sequence ID" value="OLR61625.1"/>
    <property type="molecule type" value="Genomic_DNA"/>
</dbReference>
<proteinExistence type="predicted"/>
<sequence length="258" mass="31837">MQDIELLEEFEEERQILDNIKTKNRKKYNKNRIAKHKEKKKAILGGGVRSRKTLNYYKRPEKYIEYISLKPAYIYCDEEEEYTSLGYYDRAGLKEVKNIYPMNDLRIMQIDPDTFYCVYILERIKKIYIYNKDKTKILRTFSYEDDKFFLPPYEYQEINDFILYKLEKEFGEEIINLMYCQGEYRYTEKYVNEHKYNKYKKIKKESNFFKKQEPLGNMRAKNKQILRNLKKFEVDSDEYNDLLCKLIDRYDDTDYKNW</sequence>
<name>A0A1U7LXG2_9FIRM</name>
<accession>A0A1U7LXG2</accession>
<protein>
    <submittedName>
        <fullName evidence="1">Uncharacterized protein</fullName>
    </submittedName>
</protein>
<evidence type="ECO:0000313" key="1">
    <source>
        <dbReference type="EMBL" id="OLR61625.1"/>
    </source>
</evidence>
<dbReference type="Proteomes" id="UP000187166">
    <property type="component" value="Unassembled WGS sequence"/>
</dbReference>
<comment type="caution">
    <text evidence="1">The sequence shown here is derived from an EMBL/GenBank/DDBJ whole genome shotgun (WGS) entry which is preliminary data.</text>
</comment>
<dbReference type="AlphaFoldDB" id="A0A1U7LXG2"/>
<reference evidence="1 2" key="1">
    <citation type="journal article" date="2016" name="Appl. Environ. Microbiol.">
        <title>Function and Phylogeny of Bacterial Butyryl Coenzyme A:Acetate Transferases and Their Diversity in the Proximal Colon of Swine.</title>
        <authorList>
            <person name="Trachsel J."/>
            <person name="Bayles D.O."/>
            <person name="Looft T."/>
            <person name="Levine U.Y."/>
            <person name="Allen H.K."/>
        </authorList>
    </citation>
    <scope>NUCLEOTIDE SEQUENCE [LARGE SCALE GENOMIC DNA]</scope>
    <source>
        <strain evidence="1 2">35-6-1</strain>
    </source>
</reference>
<organism evidence="1 2">
    <name type="scientific">Peptoniphilus porci</name>
    <dbReference type="NCBI Taxonomy" id="2652280"/>
    <lineage>
        <taxon>Bacteria</taxon>
        <taxon>Bacillati</taxon>
        <taxon>Bacillota</taxon>
        <taxon>Tissierellia</taxon>
        <taxon>Tissierellales</taxon>
        <taxon>Peptoniphilaceae</taxon>
        <taxon>Peptoniphilus</taxon>
    </lineage>
</organism>